<dbReference type="AlphaFoldDB" id="D7DBG0"/>
<gene>
    <name evidence="1" type="ordered locus">Shell_0375</name>
</gene>
<dbReference type="GeneID" id="9233664"/>
<accession>D7DBG0</accession>
<dbReference type="STRING" id="591019.Shell_0375"/>
<sequence>MISNTHLKIAGLILIVLVALSMISLPASLVLAGDGQGKEENGGLDENIRVRFNLTMSFNEALDLAYTVRNVSYPMFEWGQTQNITLANTLLRHGDSLLEKAINMSSTNETKATLLALAAAAIYSRAPIVAYPVLGKTIRNNLGENRSLTNNTVLAVIGKAEEIKNLISEAKNISAQFNITPLRIVDFLVADATGKINTSLQLLEMNYTGRALSYAVRAYHEYIRAYTWIIKSVFIEKLNLGETPRITEKIIIKKVDKKVMEKLIEHMPRWIKAKIMEKLRKGLIKDIVDLRRHVRLIVKIYKERLENITADQITKTAVLVIIAGSKLPGKQGQAIKEWRSKHRLYNPRSLYNYTLSIVKKVQNETNATGIDLLEQVLHQLEINIENDTGIHVDLTQVLNIIITIHVIRHGPRH</sequence>
<reference evidence="1 2" key="2">
    <citation type="journal article" date="2011" name="Stand. Genomic Sci.">
        <title>Complete genome sequence of Staphylothermus hellenicus P8.</title>
        <authorList>
            <person name="Anderson I."/>
            <person name="Wirth R."/>
            <person name="Lucas S."/>
            <person name="Copeland A."/>
            <person name="Lapidus A."/>
            <person name="Cheng J.F."/>
            <person name="Goodwin L."/>
            <person name="Pitluck S."/>
            <person name="Davenport K."/>
            <person name="Detter J.C."/>
            <person name="Han C."/>
            <person name="Tapia R."/>
            <person name="Land M."/>
            <person name="Hauser L."/>
            <person name="Pati A."/>
            <person name="Mikhailova N."/>
            <person name="Woyke T."/>
            <person name="Klenk H.P."/>
            <person name="Kyrpides N."/>
            <person name="Ivanova N."/>
        </authorList>
    </citation>
    <scope>NUCLEOTIDE SEQUENCE [LARGE SCALE GENOMIC DNA]</scope>
    <source>
        <strain evidence="2">DSM 12710 / JCM 10830 / BK20S6-10-b1 / P8</strain>
    </source>
</reference>
<organism evidence="1 2">
    <name type="scientific">Staphylothermus hellenicus (strain DSM 12710 / JCM 10830 / BK20S6-10-b1 / P8)</name>
    <dbReference type="NCBI Taxonomy" id="591019"/>
    <lineage>
        <taxon>Archaea</taxon>
        <taxon>Thermoproteota</taxon>
        <taxon>Thermoprotei</taxon>
        <taxon>Desulfurococcales</taxon>
        <taxon>Desulfurococcaceae</taxon>
        <taxon>Staphylothermus</taxon>
    </lineage>
</organism>
<dbReference type="KEGG" id="shc:Shell_0375"/>
<evidence type="ECO:0000313" key="2">
    <source>
        <dbReference type="Proteomes" id="UP000002573"/>
    </source>
</evidence>
<dbReference type="RefSeq" id="WP_013142705.1">
    <property type="nucleotide sequence ID" value="NC_014205.1"/>
</dbReference>
<dbReference type="HOGENOM" id="CLU_054696_0_0_2"/>
<protein>
    <submittedName>
        <fullName evidence="1">Uncharacterized protein</fullName>
    </submittedName>
</protein>
<keyword evidence="2" id="KW-1185">Reference proteome</keyword>
<reference evidence="2" key="1">
    <citation type="submission" date="2010-05" db="EMBL/GenBank/DDBJ databases">
        <title>Complete sequence of Staphylothermus hellenicus DSM 12710.</title>
        <authorList>
            <consortium name="US DOE Joint Genome Institute"/>
            <person name="Lucas S."/>
            <person name="Copeland A."/>
            <person name="Lapidus A."/>
            <person name="Cheng J.-F."/>
            <person name="Bruce D."/>
            <person name="Goodwin L."/>
            <person name="Pitluck S."/>
            <person name="Davenport K."/>
            <person name="Detter J.C."/>
            <person name="Han C."/>
            <person name="Tapia R."/>
            <person name="Larimer F."/>
            <person name="Land M."/>
            <person name="Hauser L."/>
            <person name="Kyrpides N."/>
            <person name="Mikhailova N."/>
            <person name="Anderson I.J."/>
            <person name="Woyke T."/>
        </authorList>
    </citation>
    <scope>NUCLEOTIDE SEQUENCE [LARGE SCALE GENOMIC DNA]</scope>
    <source>
        <strain evidence="2">DSM 12710 / JCM 10830 / BK20S6-10-b1 / P8</strain>
    </source>
</reference>
<dbReference type="eggNOG" id="arCOG08868">
    <property type="taxonomic scope" value="Archaea"/>
</dbReference>
<name>D7DBG0_STAHD</name>
<dbReference type="OrthoDB" id="19057at2157"/>
<evidence type="ECO:0000313" key="1">
    <source>
        <dbReference type="EMBL" id="ADI31507.1"/>
    </source>
</evidence>
<dbReference type="EMBL" id="CP002051">
    <property type="protein sequence ID" value="ADI31507.1"/>
    <property type="molecule type" value="Genomic_DNA"/>
</dbReference>
<proteinExistence type="predicted"/>
<dbReference type="Proteomes" id="UP000002573">
    <property type="component" value="Chromosome"/>
</dbReference>